<protein>
    <submittedName>
        <fullName evidence="1">Uncharacterized protein</fullName>
    </submittedName>
</protein>
<sequence length="681" mass="77979">MLISTPYLVSEIVKVENTFIENTYLPQEHMNEDVVAEILVKGSSGEEITGTAIIIPELLEGAQVYTQNGEIIQIIGDYECVTCHRIFHTDELLKEHLEVCREEDDDADIMELGRMEEVDSDDEGQYVENEENPDVNANSSLSDSQNSQGSQRQKPIIKPVTEDQCHCCAEDSKTAHSGGPFKCSECDLSFKKCHSLERHLVVIHWESDPCTCKDCGETFRDKKALDKHRYTTHVQTKKVYKCDKCDTYFSRSYHLNRHKQQSGCHGDLANSFSCQVCKKLFTRKDNLREHLRTHAGMPQRKKKSCELCPKQFYTNQQLLVHMRIHSGERPVECDLCPKTFLSTLAMKKHRRVHTGEKPFECKYCQKRFAARETLNRHQRTHTGEKPHVCQYCNKSFIQAAQLRAHVFHHTGENGFYCDICGKAFNRKARLTNHKKFIHEGATPFKCELCDKAFTRKEDLTKHVNLHAGIKPHKCDTCGKCFAAKSSLQAHLNTHRREPPQSCAECGRAFIRQDCLMRHIRAKHKDILQDALGDAEKKHLQLQMFNIAYIAAEKSKSGETTDLGINELMEAITELLTVLIDKETLELFGWSQSPLQDVLEAVIRKCGREPLTAESDLTLPERLRTNVRILFNAVIEDENVKSLLTTQTVDEVIMYVINVSKANKESENKYVPEEECDLEQSD</sequence>
<proteinExistence type="predicted"/>
<name>A0ACC2NR23_9HYME</name>
<dbReference type="EMBL" id="CM056743">
    <property type="protein sequence ID" value="KAJ8673720.1"/>
    <property type="molecule type" value="Genomic_DNA"/>
</dbReference>
<comment type="caution">
    <text evidence="1">The sequence shown here is derived from an EMBL/GenBank/DDBJ whole genome shotgun (WGS) entry which is preliminary data.</text>
</comment>
<keyword evidence="2" id="KW-1185">Reference proteome</keyword>
<dbReference type="Proteomes" id="UP001239111">
    <property type="component" value="Chromosome 3"/>
</dbReference>
<reference evidence="1" key="1">
    <citation type="submission" date="2023-04" db="EMBL/GenBank/DDBJ databases">
        <title>A chromosome-level genome assembly of the parasitoid wasp Eretmocerus hayati.</title>
        <authorList>
            <person name="Zhong Y."/>
            <person name="Liu S."/>
            <person name="Liu Y."/>
        </authorList>
    </citation>
    <scope>NUCLEOTIDE SEQUENCE</scope>
    <source>
        <strain evidence="1">ZJU_SS_LIU_2023</strain>
    </source>
</reference>
<gene>
    <name evidence="1" type="ORF">QAD02_004982</name>
</gene>
<accession>A0ACC2NR23</accession>
<evidence type="ECO:0000313" key="2">
    <source>
        <dbReference type="Proteomes" id="UP001239111"/>
    </source>
</evidence>
<organism evidence="1 2">
    <name type="scientific">Eretmocerus hayati</name>
    <dbReference type="NCBI Taxonomy" id="131215"/>
    <lineage>
        <taxon>Eukaryota</taxon>
        <taxon>Metazoa</taxon>
        <taxon>Ecdysozoa</taxon>
        <taxon>Arthropoda</taxon>
        <taxon>Hexapoda</taxon>
        <taxon>Insecta</taxon>
        <taxon>Pterygota</taxon>
        <taxon>Neoptera</taxon>
        <taxon>Endopterygota</taxon>
        <taxon>Hymenoptera</taxon>
        <taxon>Apocrita</taxon>
        <taxon>Proctotrupomorpha</taxon>
        <taxon>Chalcidoidea</taxon>
        <taxon>Aphelinidae</taxon>
        <taxon>Aphelininae</taxon>
        <taxon>Eretmocerus</taxon>
    </lineage>
</organism>
<evidence type="ECO:0000313" key="1">
    <source>
        <dbReference type="EMBL" id="KAJ8673720.1"/>
    </source>
</evidence>